<dbReference type="GO" id="GO:1990133">
    <property type="term" value="C:molybdopterin adenylyltransferase complex"/>
    <property type="evidence" value="ECO:0007669"/>
    <property type="project" value="TreeGrafter"/>
</dbReference>
<evidence type="ECO:0000313" key="4">
    <source>
        <dbReference type="EMBL" id="TCJ15393.1"/>
    </source>
</evidence>
<dbReference type="SUPFAM" id="SSF54285">
    <property type="entry name" value="MoaD/ThiS"/>
    <property type="match status" value="1"/>
</dbReference>
<dbReference type="InterPro" id="IPR012675">
    <property type="entry name" value="Beta-grasp_dom_sf"/>
</dbReference>
<dbReference type="EMBL" id="SJZB01000027">
    <property type="protein sequence ID" value="TCJ15393.1"/>
    <property type="molecule type" value="Genomic_DNA"/>
</dbReference>
<reference evidence="4 5" key="1">
    <citation type="submission" date="2019-03" db="EMBL/GenBank/DDBJ databases">
        <title>Genome sequence of Thiobacillaceae bacterium LSR1, a sulfur-oxidizing bacterium isolated from freshwater sediment.</title>
        <authorList>
            <person name="Li S."/>
        </authorList>
    </citation>
    <scope>NUCLEOTIDE SEQUENCE [LARGE SCALE GENOMIC DNA]</scope>
    <source>
        <strain evidence="4 5">LSR1</strain>
    </source>
</reference>
<sequence length="83" mass="8775">MNINVLYFARLREAFGTPSEEVELAAGDVADLLALLCTRGKPWADELSGQRAFRVAVNQDLAGPDTALADGDEVAIFPPVTGG</sequence>
<accession>A0A4R1BE92</accession>
<dbReference type="PANTHER" id="PTHR33359">
    <property type="entry name" value="MOLYBDOPTERIN SYNTHASE SULFUR CARRIER SUBUNIT"/>
    <property type="match status" value="1"/>
</dbReference>
<comment type="caution">
    <text evidence="4">The sequence shown here is derived from an EMBL/GenBank/DDBJ whole genome shotgun (WGS) entry which is preliminary data.</text>
</comment>
<name>A0A4R1BE92_9PROT</name>
<gene>
    <name evidence="4" type="primary">moaD</name>
    <name evidence="4" type="ORF">EZJ19_07190</name>
</gene>
<dbReference type="CDD" id="cd00754">
    <property type="entry name" value="Ubl_MoaD"/>
    <property type="match status" value="1"/>
</dbReference>
<protein>
    <recommendedName>
        <fullName evidence="3">Molybdopterin synthase sulfur carrier subunit</fullName>
    </recommendedName>
</protein>
<dbReference type="NCBIfam" id="TIGR01682">
    <property type="entry name" value="moaD"/>
    <property type="match status" value="1"/>
</dbReference>
<dbReference type="InterPro" id="IPR003749">
    <property type="entry name" value="ThiS/MoaD-like"/>
</dbReference>
<evidence type="ECO:0000256" key="1">
    <source>
        <dbReference type="ARBA" id="ARBA00022741"/>
    </source>
</evidence>
<dbReference type="InterPro" id="IPR044672">
    <property type="entry name" value="MOCS2A"/>
</dbReference>
<evidence type="ECO:0000313" key="5">
    <source>
        <dbReference type="Proteomes" id="UP000295443"/>
    </source>
</evidence>
<dbReference type="AlphaFoldDB" id="A0A4R1BE92"/>
<dbReference type="InterPro" id="IPR010038">
    <property type="entry name" value="MoaD_arc-typ"/>
</dbReference>
<dbReference type="OrthoDB" id="9801945at2"/>
<comment type="similarity">
    <text evidence="2">Belongs to the MoaD family.</text>
</comment>
<dbReference type="InterPro" id="IPR016155">
    <property type="entry name" value="Mopterin_synth/thiamin_S_b"/>
</dbReference>
<dbReference type="UniPathway" id="UPA00344"/>
<dbReference type="NCBIfam" id="TIGR01687">
    <property type="entry name" value="moaD_arch"/>
    <property type="match status" value="1"/>
</dbReference>
<dbReference type="GO" id="GO:0000166">
    <property type="term" value="F:nucleotide binding"/>
    <property type="evidence" value="ECO:0007669"/>
    <property type="project" value="UniProtKB-KW"/>
</dbReference>
<keyword evidence="1" id="KW-0547">Nucleotide-binding</keyword>
<organism evidence="4 5">
    <name type="scientific">Parasulfuritortus cantonensis</name>
    <dbReference type="NCBI Taxonomy" id="2528202"/>
    <lineage>
        <taxon>Bacteria</taxon>
        <taxon>Pseudomonadati</taxon>
        <taxon>Pseudomonadota</taxon>
        <taxon>Betaproteobacteria</taxon>
        <taxon>Nitrosomonadales</taxon>
        <taxon>Thiobacillaceae</taxon>
        <taxon>Parasulfuritortus</taxon>
    </lineage>
</organism>
<dbReference type="Proteomes" id="UP000295443">
    <property type="component" value="Unassembled WGS sequence"/>
</dbReference>
<evidence type="ECO:0000256" key="2">
    <source>
        <dbReference type="ARBA" id="ARBA00024200"/>
    </source>
</evidence>
<dbReference type="GO" id="GO:0006777">
    <property type="term" value="P:Mo-molybdopterin cofactor biosynthetic process"/>
    <property type="evidence" value="ECO:0007669"/>
    <property type="project" value="InterPro"/>
</dbReference>
<evidence type="ECO:0000256" key="3">
    <source>
        <dbReference type="ARBA" id="ARBA00024247"/>
    </source>
</evidence>
<keyword evidence="5" id="KW-1185">Reference proteome</keyword>
<dbReference type="Gene3D" id="3.10.20.30">
    <property type="match status" value="1"/>
</dbReference>
<dbReference type="PANTHER" id="PTHR33359:SF1">
    <property type="entry name" value="MOLYBDOPTERIN SYNTHASE SULFUR CARRIER SUBUNIT"/>
    <property type="match status" value="1"/>
</dbReference>
<dbReference type="Pfam" id="PF02597">
    <property type="entry name" value="ThiS"/>
    <property type="match status" value="1"/>
</dbReference>
<dbReference type="RefSeq" id="WP_131446077.1">
    <property type="nucleotide sequence ID" value="NZ_SJZB01000027.1"/>
</dbReference>
<proteinExistence type="inferred from homology"/>